<proteinExistence type="predicted"/>
<feature type="transmembrane region" description="Helical" evidence="1">
    <location>
        <begin position="308"/>
        <end position="326"/>
    </location>
</feature>
<keyword evidence="1" id="KW-0812">Transmembrane</keyword>
<comment type="caution">
    <text evidence="2">The sequence shown here is derived from an EMBL/GenBank/DDBJ whole genome shotgun (WGS) entry which is preliminary data.</text>
</comment>
<feature type="transmembrane region" description="Helical" evidence="1">
    <location>
        <begin position="255"/>
        <end position="278"/>
    </location>
</feature>
<feature type="transmembrane region" description="Helical" evidence="1">
    <location>
        <begin position="395"/>
        <end position="415"/>
    </location>
</feature>
<feature type="transmembrane region" description="Helical" evidence="1">
    <location>
        <begin position="155"/>
        <end position="173"/>
    </location>
</feature>
<feature type="transmembrane region" description="Helical" evidence="1">
    <location>
        <begin position="121"/>
        <end position="143"/>
    </location>
</feature>
<feature type="transmembrane region" description="Helical" evidence="1">
    <location>
        <begin position="362"/>
        <end position="383"/>
    </location>
</feature>
<evidence type="ECO:0000313" key="3">
    <source>
        <dbReference type="Proteomes" id="UP000681075"/>
    </source>
</evidence>
<accession>A0A8S8X7C7</accession>
<name>A0A8S8X7C7_9PROT</name>
<keyword evidence="3" id="KW-1185">Reference proteome</keyword>
<organism evidence="2 3">
    <name type="scientific">Roseiterribacter gracilis</name>
    <dbReference type="NCBI Taxonomy" id="2812848"/>
    <lineage>
        <taxon>Bacteria</taxon>
        <taxon>Pseudomonadati</taxon>
        <taxon>Pseudomonadota</taxon>
        <taxon>Alphaproteobacteria</taxon>
        <taxon>Rhodospirillales</taxon>
        <taxon>Roseiterribacteraceae</taxon>
        <taxon>Roseiterribacter</taxon>
    </lineage>
</organism>
<feature type="transmembrane region" description="Helical" evidence="1">
    <location>
        <begin position="332"/>
        <end position="355"/>
    </location>
</feature>
<sequence length="434" mass="46315">MNPELQRNFWLELSPARVGFTAVAIALVYLSAMMVPGNWLHGSGTTLLLFAVTGLWGSRRAADAIPDELAGRTWDTQRLSVISPWSMCWGKLFGVTSLVWIATALTLIGHAVIGGASWSEIIATTASCVLWQVASFWASLLLLRLGGQRVRGHTTVAQLLGLAAVGVSSVWSWPRAWYGIDFDQHTMRTVLSLFLIALTLFGAWRATRVELQARNLPWGLALCLALLFVFQAGFAPVGNVPNLKFQMQDISAASAALSGGLLLAAATLLGAVTVTSFLTPKDPIALRSWIEAVRAGQARRALELQPPFVTALAMAFLATVIAIALTGGVGGFLLPSTFLLMLRDVALVLTLTVGARTGRAHLAALVLLALLHVVVPPLARVLIGPFADLVFRPSLQSVPVVLLVEAVLANALLVWRLKAVGAMPTSQRTQLSAA</sequence>
<gene>
    <name evidence="2" type="ORF">TMPK1_17350</name>
</gene>
<feature type="transmembrane region" description="Helical" evidence="1">
    <location>
        <begin position="20"/>
        <end position="40"/>
    </location>
</feature>
<dbReference type="Proteomes" id="UP000681075">
    <property type="component" value="Unassembled WGS sequence"/>
</dbReference>
<protein>
    <submittedName>
        <fullName evidence="2">Uncharacterized protein</fullName>
    </submittedName>
</protein>
<keyword evidence="1" id="KW-1133">Transmembrane helix</keyword>
<evidence type="ECO:0000313" key="2">
    <source>
        <dbReference type="EMBL" id="GIL39498.1"/>
    </source>
</evidence>
<dbReference type="EMBL" id="BOPV01000001">
    <property type="protein sequence ID" value="GIL39498.1"/>
    <property type="molecule type" value="Genomic_DNA"/>
</dbReference>
<evidence type="ECO:0000256" key="1">
    <source>
        <dbReference type="SAM" id="Phobius"/>
    </source>
</evidence>
<keyword evidence="1" id="KW-0472">Membrane</keyword>
<feature type="transmembrane region" description="Helical" evidence="1">
    <location>
        <begin position="185"/>
        <end position="204"/>
    </location>
</feature>
<feature type="transmembrane region" description="Helical" evidence="1">
    <location>
        <begin position="216"/>
        <end position="235"/>
    </location>
</feature>
<reference evidence="2" key="1">
    <citation type="submission" date="2021-02" db="EMBL/GenBank/DDBJ databases">
        <title>Genome sequence of Rhodospirillales sp. strain TMPK1 isolated from soil.</title>
        <authorList>
            <person name="Nakai R."/>
            <person name="Kusada H."/>
            <person name="Tamaki H."/>
        </authorList>
    </citation>
    <scope>NUCLEOTIDE SEQUENCE</scope>
    <source>
        <strain evidence="2">TMPK1</strain>
    </source>
</reference>
<dbReference type="AlphaFoldDB" id="A0A8S8X7C7"/>
<dbReference type="RefSeq" id="WP_420242601.1">
    <property type="nucleotide sequence ID" value="NZ_BOPV01000001.1"/>
</dbReference>